<keyword evidence="2" id="KW-0051">Antiviral defense</keyword>
<keyword evidence="1" id="KW-0547">Nucleotide-binding</keyword>
<sequence>MANDDLVVLAISGVQRFIEESRRTADLAAGSEIVAQFGREAASHLTTAHHATLVFPPALPTPDAPQITDGAPNRIVALVPAGQGAPAATDTERHLHQLWTGWIERTFRDVPAQPDPGWPKVQWACAPAGVGDYPQQWDLANRALAARKEARDFQQSLTRGRNPCELSPQWPEASLPPNTPPRHSAGDPARTTRTNIDQLSVTGWVKRCWHQRNGEHSQQSGFPATNAIASAPYRAALLEQWNHDISEAARKLHDAVGTVLGEEPYSEYPVPGLPGPYTDPVAEWLRAGAGIWVYPETWHRQRLERRYRNGSSDPEFADAVTCGKQAAARLIELSTTMTPPQPIPATHLAVLVQDLDSMGDFLKGHSPGRDGSRVTPGVDGHRDVSQLLQQAAGQQRRTVNSVENLGSVVYAGGDDLLALLPARTALRVAQQCRDGLPPALPTVSTALLFFHHASPLQDALVRAHEALEQAKSRDGKHGLAVGYVQPSGSAATCVTAWQPTPDQPTGAERLRLFPAATVPAPSHSTPDHPNHPAPALDARLSPRLVADLERSRDGLDALEQSIAGQEVRRLVARHVHGTRPLSQQEHRDAAAEFSTALEQLSRTGQKIDWATPARVAAFLGREAR</sequence>
<dbReference type="InterPro" id="IPR038242">
    <property type="entry name" value="Cmr2_N"/>
</dbReference>
<evidence type="ECO:0000256" key="1">
    <source>
        <dbReference type="ARBA" id="ARBA00022741"/>
    </source>
</evidence>
<dbReference type="InterPro" id="IPR024615">
    <property type="entry name" value="CRISPR-assoc_Cmr2_N"/>
</dbReference>
<comment type="caution">
    <text evidence="5">The sequence shown here is derived from an EMBL/GenBank/DDBJ whole genome shotgun (WGS) entry which is preliminary data.</text>
</comment>
<evidence type="ECO:0000256" key="2">
    <source>
        <dbReference type="ARBA" id="ARBA00023118"/>
    </source>
</evidence>
<dbReference type="InterPro" id="IPR043128">
    <property type="entry name" value="Rev_trsase/Diguanyl_cyclase"/>
</dbReference>
<reference evidence="6" key="1">
    <citation type="submission" date="2023-07" db="EMBL/GenBank/DDBJ databases">
        <title>Novel species in the genus Lipingzhangella isolated from Sambhar Salt Lake.</title>
        <authorList>
            <person name="Jiya N."/>
            <person name="Kajale S."/>
            <person name="Sharma A."/>
        </authorList>
    </citation>
    <scope>NUCLEOTIDE SEQUENCE [LARGE SCALE GENOMIC DNA]</scope>
    <source>
        <strain evidence="6">LS1_29</strain>
    </source>
</reference>
<dbReference type="Pfam" id="PF22335">
    <property type="entry name" value="Cas10-Cmr2_palm2"/>
    <property type="match status" value="1"/>
</dbReference>
<feature type="domain" description="GGDEF" evidence="4">
    <location>
        <begin position="346"/>
        <end position="484"/>
    </location>
</feature>
<protein>
    <submittedName>
        <fullName evidence="5">Type III-B CRISPR-associated protein Cas10/Cmr2</fullName>
    </submittedName>
</protein>
<evidence type="ECO:0000259" key="4">
    <source>
        <dbReference type="PROSITE" id="PS50887"/>
    </source>
</evidence>
<organism evidence="5 6">
    <name type="scientific">Lipingzhangella rawalii</name>
    <dbReference type="NCBI Taxonomy" id="2055835"/>
    <lineage>
        <taxon>Bacteria</taxon>
        <taxon>Bacillati</taxon>
        <taxon>Actinomycetota</taxon>
        <taxon>Actinomycetes</taxon>
        <taxon>Streptosporangiales</taxon>
        <taxon>Nocardiopsidaceae</taxon>
        <taxon>Lipingzhangella</taxon>
    </lineage>
</organism>
<dbReference type="Proteomes" id="UP001250214">
    <property type="component" value="Unassembled WGS sequence"/>
</dbReference>
<dbReference type="Gene3D" id="3.30.70.270">
    <property type="match status" value="1"/>
</dbReference>
<gene>
    <name evidence="5" type="ORF">RIF23_05310</name>
</gene>
<feature type="region of interest" description="Disordered" evidence="3">
    <location>
        <begin position="151"/>
        <end position="192"/>
    </location>
</feature>
<name>A0ABU2H331_9ACTN</name>
<dbReference type="Pfam" id="PF12469">
    <property type="entry name" value="Cmr2_N"/>
    <property type="match status" value="1"/>
</dbReference>
<dbReference type="InterPro" id="IPR000160">
    <property type="entry name" value="GGDEF_dom"/>
</dbReference>
<dbReference type="EMBL" id="JAVLVT010000001">
    <property type="protein sequence ID" value="MDS1269708.1"/>
    <property type="molecule type" value="Genomic_DNA"/>
</dbReference>
<dbReference type="RefSeq" id="WP_310911164.1">
    <property type="nucleotide sequence ID" value="NZ_JAVLVT010000001.1"/>
</dbReference>
<evidence type="ECO:0000313" key="6">
    <source>
        <dbReference type="Proteomes" id="UP001250214"/>
    </source>
</evidence>
<evidence type="ECO:0000313" key="5">
    <source>
        <dbReference type="EMBL" id="MDS1269708.1"/>
    </source>
</evidence>
<dbReference type="Gene3D" id="3.30.70.2220">
    <property type="entry name" value="CRISPR-Cas system, Cmr2 subunit, D1 domain, cysteine cluster"/>
    <property type="match status" value="1"/>
</dbReference>
<accession>A0ABU2H331</accession>
<dbReference type="PROSITE" id="PS50887">
    <property type="entry name" value="GGDEF"/>
    <property type="match status" value="1"/>
</dbReference>
<keyword evidence="6" id="KW-1185">Reference proteome</keyword>
<evidence type="ECO:0000256" key="3">
    <source>
        <dbReference type="SAM" id="MobiDB-lite"/>
    </source>
</evidence>
<proteinExistence type="predicted"/>
<dbReference type="InterPro" id="IPR054767">
    <property type="entry name" value="Cas10-Cmr2_palm2"/>
</dbReference>